<keyword evidence="2 4" id="KW-0663">Pyridoxal phosphate</keyword>
<dbReference type="PANTHER" id="PTHR30511:SF0">
    <property type="entry name" value="ALANINE RACEMASE, CATABOLIC-RELATED"/>
    <property type="match status" value="1"/>
</dbReference>
<dbReference type="GO" id="GO:0008784">
    <property type="term" value="F:alanine racemase activity"/>
    <property type="evidence" value="ECO:0007669"/>
    <property type="project" value="UniProtKB-EC"/>
</dbReference>
<dbReference type="Gene3D" id="3.20.20.10">
    <property type="entry name" value="Alanine racemase"/>
    <property type="match status" value="1"/>
</dbReference>
<dbReference type="SUPFAM" id="SSF50621">
    <property type="entry name" value="Alanine racemase C-terminal domain-like"/>
    <property type="match status" value="1"/>
</dbReference>
<dbReference type="InterPro" id="IPR011079">
    <property type="entry name" value="Ala_racemase_C"/>
</dbReference>
<feature type="active site" description="Proton acceptor; specific for L-alanine" evidence="4">
    <location>
        <position position="262"/>
    </location>
</feature>
<dbReference type="Gene3D" id="2.40.37.10">
    <property type="entry name" value="Lyase, Ornithine Decarboxylase, Chain A, domain 1"/>
    <property type="match status" value="1"/>
</dbReference>
<evidence type="ECO:0000256" key="4">
    <source>
        <dbReference type="HAMAP-Rule" id="MF_01201"/>
    </source>
</evidence>
<feature type="domain" description="Alanine racemase C-terminal" evidence="5">
    <location>
        <begin position="241"/>
        <end position="367"/>
    </location>
</feature>
<dbReference type="InterPro" id="IPR029066">
    <property type="entry name" value="PLP-binding_barrel"/>
</dbReference>
<dbReference type="InterPro" id="IPR020622">
    <property type="entry name" value="Ala_racemase_pyridoxalP-BS"/>
</dbReference>
<comment type="pathway">
    <text evidence="4">Amino-acid biosynthesis; D-alanine biosynthesis; D-alanine from L-alanine: step 1/1.</text>
</comment>
<dbReference type="HAMAP" id="MF_01201">
    <property type="entry name" value="Ala_racemase"/>
    <property type="match status" value="1"/>
</dbReference>
<dbReference type="PRINTS" id="PR00992">
    <property type="entry name" value="ALARACEMASE"/>
</dbReference>
<sequence>MLHSVEAARAGAVLTVDLGAVRANYRQLAAMARARCAAVMKADAYGLGMEQVAPALAQEGCTVFFTAHLDEGIRLRPLLGPGCAIYVLHGPPPGTAGDCAAHGLVPVLNDPGQLHEWRALARALGRELQAAIQLDTGMSRMGIAPADLAALSADPGWLDGLRPVLVMSHLASADEPAHPMNAAQRERFERLRAILPGVPASLANSSGIFLGPDYHYDLLRPGAALYGINPQPGNPNPLRQAVSLHARVVQVRTAIDGDVVGYGCHHVVAGARRIATVSIGYADGWLRSLSGRGQARIGGQVVPVVGRVSMDSMGLDVTGVPDSLVQPGAEVELLGPTLTVDDVAAAAGTIGYEVLTRLGSRFHRRYR</sequence>
<organism evidence="6 7">
    <name type="scientific">Massilia hydrophila</name>
    <dbReference type="NCBI Taxonomy" id="3044279"/>
    <lineage>
        <taxon>Bacteria</taxon>
        <taxon>Pseudomonadati</taxon>
        <taxon>Pseudomonadota</taxon>
        <taxon>Betaproteobacteria</taxon>
        <taxon>Burkholderiales</taxon>
        <taxon>Oxalobacteraceae</taxon>
        <taxon>Telluria group</taxon>
        <taxon>Massilia</taxon>
    </lineage>
</organism>
<dbReference type="Pfam" id="PF01168">
    <property type="entry name" value="Ala_racemase_N"/>
    <property type="match status" value="1"/>
</dbReference>
<dbReference type="InterPro" id="IPR001608">
    <property type="entry name" value="Ala_racemase_N"/>
</dbReference>
<feature type="binding site" evidence="4">
    <location>
        <position position="310"/>
    </location>
    <ligand>
        <name>substrate</name>
    </ligand>
</feature>
<feature type="modified residue" description="N6-(pyridoxal phosphate)lysine" evidence="4">
    <location>
        <position position="41"/>
    </location>
</feature>
<dbReference type="Pfam" id="PF00842">
    <property type="entry name" value="Ala_racemase_C"/>
    <property type="match status" value="1"/>
</dbReference>
<evidence type="ECO:0000256" key="3">
    <source>
        <dbReference type="ARBA" id="ARBA00023235"/>
    </source>
</evidence>
<evidence type="ECO:0000313" key="7">
    <source>
        <dbReference type="Proteomes" id="UP001198602"/>
    </source>
</evidence>
<proteinExistence type="inferred from homology"/>
<evidence type="ECO:0000256" key="1">
    <source>
        <dbReference type="ARBA" id="ARBA00001933"/>
    </source>
</evidence>
<dbReference type="PANTHER" id="PTHR30511">
    <property type="entry name" value="ALANINE RACEMASE"/>
    <property type="match status" value="1"/>
</dbReference>
<dbReference type="InterPro" id="IPR000821">
    <property type="entry name" value="Ala_racemase"/>
</dbReference>
<gene>
    <name evidence="6" type="primary">alr</name>
    <name evidence="6" type="ORF">LE190_14430</name>
</gene>
<comment type="function">
    <text evidence="4">Catalyzes the interconversion of L-alanine and D-alanine. May also act on other amino acids.</text>
</comment>
<comment type="cofactor">
    <cofactor evidence="1 4">
        <name>pyridoxal 5'-phosphate</name>
        <dbReference type="ChEBI" id="CHEBI:597326"/>
    </cofactor>
</comment>
<keyword evidence="7" id="KW-1185">Reference proteome</keyword>
<comment type="catalytic activity">
    <reaction evidence="4">
        <text>L-alanine = D-alanine</text>
        <dbReference type="Rhea" id="RHEA:20249"/>
        <dbReference type="ChEBI" id="CHEBI:57416"/>
        <dbReference type="ChEBI" id="CHEBI:57972"/>
        <dbReference type="EC" id="5.1.1.1"/>
    </reaction>
</comment>
<dbReference type="RefSeq" id="WP_225239356.1">
    <property type="nucleotide sequence ID" value="NZ_JAHYBX010000005.1"/>
</dbReference>
<evidence type="ECO:0000259" key="5">
    <source>
        <dbReference type="SMART" id="SM01005"/>
    </source>
</evidence>
<dbReference type="EMBL" id="JAHYBX010000005">
    <property type="protein sequence ID" value="MCA1857114.1"/>
    <property type="molecule type" value="Genomic_DNA"/>
</dbReference>
<protein>
    <recommendedName>
        <fullName evidence="4">Alanine racemase</fullName>
        <ecNumber evidence="4">5.1.1.1</ecNumber>
    </recommendedName>
</protein>
<evidence type="ECO:0000256" key="2">
    <source>
        <dbReference type="ARBA" id="ARBA00022898"/>
    </source>
</evidence>
<comment type="caution">
    <text evidence="6">The sequence shown here is derived from an EMBL/GenBank/DDBJ whole genome shotgun (WGS) entry which is preliminary data.</text>
</comment>
<dbReference type="InterPro" id="IPR009006">
    <property type="entry name" value="Ala_racemase/Decarboxylase_C"/>
</dbReference>
<feature type="binding site" evidence="4">
    <location>
        <position position="140"/>
    </location>
    <ligand>
        <name>substrate</name>
    </ligand>
</feature>
<dbReference type="PROSITE" id="PS00395">
    <property type="entry name" value="ALANINE_RACEMASE"/>
    <property type="match status" value="1"/>
</dbReference>
<dbReference type="SUPFAM" id="SSF51419">
    <property type="entry name" value="PLP-binding barrel"/>
    <property type="match status" value="1"/>
</dbReference>
<evidence type="ECO:0000313" key="6">
    <source>
        <dbReference type="EMBL" id="MCA1857114.1"/>
    </source>
</evidence>
<dbReference type="EC" id="5.1.1.1" evidence="4"/>
<dbReference type="Proteomes" id="UP001198602">
    <property type="component" value="Unassembled WGS sequence"/>
</dbReference>
<dbReference type="CDD" id="cd00430">
    <property type="entry name" value="PLPDE_III_AR"/>
    <property type="match status" value="1"/>
</dbReference>
<name>A0ABS7YBQ7_9BURK</name>
<dbReference type="NCBIfam" id="TIGR00492">
    <property type="entry name" value="alr"/>
    <property type="match status" value="1"/>
</dbReference>
<comment type="similarity">
    <text evidence="4">Belongs to the alanine racemase family.</text>
</comment>
<feature type="active site" description="Proton acceptor; specific for D-alanine" evidence="4">
    <location>
        <position position="41"/>
    </location>
</feature>
<reference evidence="6 7" key="1">
    <citation type="submission" date="2021-07" db="EMBL/GenBank/DDBJ databases">
        <title>Characterization of Violacein-producing bacteria and related species.</title>
        <authorList>
            <person name="Wilson H.S."/>
            <person name="De Leon M.E."/>
        </authorList>
    </citation>
    <scope>NUCLEOTIDE SEQUENCE [LARGE SCALE GENOMIC DNA]</scope>
    <source>
        <strain evidence="6 7">HSC-2F05</strain>
    </source>
</reference>
<dbReference type="SMART" id="SM01005">
    <property type="entry name" value="Ala_racemase_C"/>
    <property type="match status" value="1"/>
</dbReference>
<accession>A0ABS7YBQ7</accession>
<keyword evidence="3 4" id="KW-0413">Isomerase</keyword>